<feature type="transmembrane region" description="Helical" evidence="6">
    <location>
        <begin position="450"/>
        <end position="468"/>
    </location>
</feature>
<dbReference type="GO" id="GO:0015171">
    <property type="term" value="F:amino acid transmembrane transporter activity"/>
    <property type="evidence" value="ECO:0007669"/>
    <property type="project" value="TreeGrafter"/>
</dbReference>
<feature type="transmembrane region" description="Helical" evidence="6">
    <location>
        <begin position="384"/>
        <end position="408"/>
    </location>
</feature>
<feature type="transmembrane region" description="Helical" evidence="6">
    <location>
        <begin position="341"/>
        <end position="363"/>
    </location>
</feature>
<dbReference type="eggNOG" id="COG0531">
    <property type="taxonomic scope" value="Bacteria"/>
</dbReference>
<evidence type="ECO:0000256" key="2">
    <source>
        <dbReference type="ARBA" id="ARBA00022448"/>
    </source>
</evidence>
<feature type="transmembrane region" description="Helical" evidence="6">
    <location>
        <begin position="63"/>
        <end position="84"/>
    </location>
</feature>
<dbReference type="PIRSF" id="PIRSF006060">
    <property type="entry name" value="AA_transporter"/>
    <property type="match status" value="1"/>
</dbReference>
<dbReference type="AlphaFoldDB" id="Q9PG94"/>
<name>Q9PG94_XYLFA</name>
<keyword evidence="3 6" id="KW-0812">Transmembrane</keyword>
<evidence type="ECO:0000256" key="3">
    <source>
        <dbReference type="ARBA" id="ARBA00022692"/>
    </source>
</evidence>
<evidence type="ECO:0000256" key="4">
    <source>
        <dbReference type="ARBA" id="ARBA00022989"/>
    </source>
</evidence>
<feature type="transmembrane region" description="Helical" evidence="6">
    <location>
        <begin position="210"/>
        <end position="234"/>
    </location>
</feature>
<accession>Q9PG94</accession>
<feature type="transmembrane region" description="Helical" evidence="6">
    <location>
        <begin position="414"/>
        <end position="438"/>
    </location>
</feature>
<dbReference type="PANTHER" id="PTHR43243">
    <property type="entry name" value="INNER MEMBRANE TRANSPORTER YGJI-RELATED"/>
    <property type="match status" value="1"/>
</dbReference>
<dbReference type="KEGG" id="xfa:XF_0408"/>
<dbReference type="Proteomes" id="UP000000812">
    <property type="component" value="Chromosome"/>
</dbReference>
<dbReference type="Gene3D" id="1.20.1740.10">
    <property type="entry name" value="Amino acid/polyamine transporter I"/>
    <property type="match status" value="1"/>
</dbReference>
<protein>
    <submittedName>
        <fullName evidence="7">Amino acid transporter</fullName>
    </submittedName>
</protein>
<dbReference type="PIR" id="G82809">
    <property type="entry name" value="G82809"/>
</dbReference>
<feature type="transmembrane region" description="Helical" evidence="6">
    <location>
        <begin position="181"/>
        <end position="203"/>
    </location>
</feature>
<evidence type="ECO:0000256" key="6">
    <source>
        <dbReference type="SAM" id="Phobius"/>
    </source>
</evidence>
<feature type="transmembrane region" description="Helical" evidence="6">
    <location>
        <begin position="90"/>
        <end position="110"/>
    </location>
</feature>
<keyword evidence="2" id="KW-0813">Transport</keyword>
<organism evidence="7 8">
    <name type="scientific">Xylella fastidiosa (strain 9a5c)</name>
    <dbReference type="NCBI Taxonomy" id="160492"/>
    <lineage>
        <taxon>Bacteria</taxon>
        <taxon>Pseudomonadati</taxon>
        <taxon>Pseudomonadota</taxon>
        <taxon>Gammaproteobacteria</taxon>
        <taxon>Lysobacterales</taxon>
        <taxon>Lysobacteraceae</taxon>
        <taxon>Xylella</taxon>
    </lineage>
</organism>
<feature type="transmembrane region" description="Helical" evidence="6">
    <location>
        <begin position="474"/>
        <end position="492"/>
    </location>
</feature>
<evidence type="ECO:0000313" key="7">
    <source>
        <dbReference type="EMBL" id="AAF83218.1"/>
    </source>
</evidence>
<gene>
    <name evidence="7" type="ordered locus">XF_0408</name>
</gene>
<sequence>MKQISILVRLFITPYVSYPCGFLHSSRPVMSFLPSFLKRKSIDLITVHEEGRRLVPTLSWPHLIALGIGAIVGTGIYTLIGVGAEKAGPAILLSFVIAGVICACAALAYAEMATMMPVAGSTYTYSYVALGEGIAWIVGWSLILEYSLVVSTVAVGWSGYMSGFLKSVGVDMPLALTAGPYAGGIINLPAVVITCVVAGLLIVGTKESTTLNAVLVVVKIIALSVFVVIALPHFDMAHLKPFMPYGFTKSIDTGGVERGVMAAAAIIFFAFYGFDAISTAAEETKNPSRDLSIGIIGSMIGCTLIYVLVALAAIGAMHYTVFGPSTEPLALILRQLDQGNTARLIGAAAIIALPTVLLAFLYGQSRILFVMSRDGLLPRGLSTVNARTGTPIATTLFTAILVATAAGLVPLGEIAALANAGTLTAFIAVALCLLVLRVREPQRVRAFRTPLAWVVGPIAIAGCLYLFWSLPKMTQSLFLLWNALGLCVYLVYGRHTSLLSKAVSIDTPR</sequence>
<keyword evidence="5 6" id="KW-0472">Membrane</keyword>
<feature type="transmembrane region" description="Helical" evidence="6">
    <location>
        <begin position="260"/>
        <end position="281"/>
    </location>
</feature>
<dbReference type="STRING" id="160492.XF_0408"/>
<dbReference type="PANTHER" id="PTHR43243:SF4">
    <property type="entry name" value="CATIONIC AMINO ACID TRANSPORTER 4"/>
    <property type="match status" value="1"/>
</dbReference>
<evidence type="ECO:0000256" key="5">
    <source>
        <dbReference type="ARBA" id="ARBA00023136"/>
    </source>
</evidence>
<evidence type="ECO:0000313" key="8">
    <source>
        <dbReference type="Proteomes" id="UP000000812"/>
    </source>
</evidence>
<dbReference type="GO" id="GO:0016020">
    <property type="term" value="C:membrane"/>
    <property type="evidence" value="ECO:0007669"/>
    <property type="project" value="UniProtKB-SubCell"/>
</dbReference>
<dbReference type="EMBL" id="AE003849">
    <property type="protein sequence ID" value="AAF83218.1"/>
    <property type="molecule type" value="Genomic_DNA"/>
</dbReference>
<evidence type="ECO:0000256" key="1">
    <source>
        <dbReference type="ARBA" id="ARBA00004141"/>
    </source>
</evidence>
<dbReference type="HOGENOM" id="CLU_007946_15_12_6"/>
<feature type="transmembrane region" description="Helical" evidence="6">
    <location>
        <begin position="293"/>
        <end position="321"/>
    </location>
</feature>
<dbReference type="Pfam" id="PF13520">
    <property type="entry name" value="AA_permease_2"/>
    <property type="match status" value="1"/>
</dbReference>
<dbReference type="InterPro" id="IPR002293">
    <property type="entry name" value="AA/rel_permease1"/>
</dbReference>
<proteinExistence type="predicted"/>
<comment type="subcellular location">
    <subcellularLocation>
        <location evidence="1">Membrane</location>
        <topology evidence="1">Multi-pass membrane protein</topology>
    </subcellularLocation>
</comment>
<keyword evidence="4 6" id="KW-1133">Transmembrane helix</keyword>
<reference evidence="7 8" key="1">
    <citation type="journal article" date="2000" name="Nature">
        <title>The genome sequence of the plant pathogen Xylella fastidiosa.</title>
        <authorList>
            <person name="Simpson A.J."/>
            <person name="Reinach F.C."/>
            <person name="Arruda P."/>
            <person name="Abreu F.A."/>
            <person name="Acencio M."/>
            <person name="Alvarenga R."/>
            <person name="Alves L.M."/>
            <person name="Araya J.E."/>
            <person name="Baia G.S."/>
            <person name="Baptista C.S."/>
            <person name="Barros M.H."/>
            <person name="Bonaccorsi E.D."/>
            <person name="Bordin S."/>
            <person name="Bove J.M."/>
            <person name="Briones M.R."/>
            <person name="Bueno M.R."/>
            <person name="Camargo A.A."/>
            <person name="Camargo L.E."/>
            <person name="Carraro D.M."/>
            <person name="Carrer H."/>
            <person name="Colauto N.B."/>
            <person name="Colombo C."/>
            <person name="Costa F.F."/>
            <person name="Costa M.C."/>
            <person name="Costa-Neto C.M."/>
            <person name="Coutinho L.L."/>
            <person name="Cristofani M."/>
            <person name="Dias-Neto E."/>
            <person name="Docena C."/>
            <person name="El-Dorry H."/>
            <person name="Facincani A.P."/>
            <person name="Ferreira A.J."/>
            <person name="Ferreira V.C."/>
            <person name="Ferro J.A."/>
            <person name="Fraga J.S."/>
            <person name="Franca S.C."/>
            <person name="Franco M.C."/>
            <person name="Frohme M."/>
            <person name="Furlan L.R."/>
            <person name="Garnier M."/>
            <person name="Goldman G.H."/>
            <person name="Goldman M.H."/>
            <person name="Gomes S.L."/>
            <person name="Gruber A."/>
            <person name="Ho P.L."/>
            <person name="Hoheisel J.D."/>
            <person name="Junqueira M.L."/>
            <person name="Kemper E.L."/>
            <person name="Kitajima J.P."/>
            <person name="Krieger J.E."/>
            <person name="Kuramae E.E."/>
            <person name="Laigret F."/>
            <person name="Lambais M.R."/>
            <person name="Leite L.C."/>
            <person name="Lemos E.G."/>
            <person name="Lemos M.V."/>
            <person name="Lopes S.A."/>
            <person name="Lopes C.R."/>
            <person name="Machado J.A."/>
            <person name="Machado M.A."/>
            <person name="Madeira A.M."/>
            <person name="Madeira H.M."/>
            <person name="Marino C.L."/>
            <person name="Marques M.V."/>
            <person name="Martins E.A."/>
            <person name="Martins E.M."/>
            <person name="Matsukuma A.Y."/>
            <person name="Menck C.F."/>
            <person name="Miracca E.C."/>
            <person name="Miyaki C.Y."/>
            <person name="Monteriro-Vitorello C.B."/>
            <person name="Moon D.H."/>
            <person name="Nagai M.A."/>
            <person name="Nascimento A.L."/>
            <person name="Netto L.E."/>
            <person name="Nhani A.Jr."/>
            <person name="Nobrega F.G."/>
            <person name="Nunes L.R."/>
            <person name="Oliveira M.A."/>
            <person name="de Oliveira M.C."/>
            <person name="de Oliveira R.C."/>
            <person name="Palmieri D.A."/>
            <person name="Paris A."/>
            <person name="Peixoto B.R."/>
            <person name="Pereira G.A."/>
            <person name="Pereira H.A.Jr."/>
            <person name="Pesquero J.B."/>
            <person name="Quaggio R.B."/>
            <person name="Roberto P.G."/>
            <person name="Rodrigues V."/>
            <person name="de M Rosa A.J."/>
            <person name="de Rosa V.E.Jr."/>
            <person name="de Sa R.G."/>
            <person name="Santelli R.V."/>
            <person name="Sawasaki H.E."/>
            <person name="da Silva A.C."/>
            <person name="da Silva A.M."/>
            <person name="da Silva F.R."/>
            <person name="da Silva W.A.Jr."/>
            <person name="da Silveira J.F."/>
            <person name="Silvestri M.L."/>
            <person name="Siqueira W.J."/>
            <person name="de Souza A.A."/>
            <person name="de Souza A.P."/>
            <person name="Terenzi M.F."/>
            <person name="Truffi D."/>
            <person name="Tsai S.M."/>
            <person name="Tsuhako M.H."/>
            <person name="Vallada H."/>
            <person name="Van Sluys M.A."/>
            <person name="Verjovski-Almeida S."/>
            <person name="Vettore A.L."/>
            <person name="Zago M.A."/>
            <person name="Zatz M."/>
            <person name="Meidanis J."/>
            <person name="Setubal J.C."/>
        </authorList>
    </citation>
    <scope>NUCLEOTIDE SEQUENCE [LARGE SCALE GENOMIC DNA]</scope>
    <source>
        <strain evidence="7 8">9a5c</strain>
    </source>
</reference>